<keyword evidence="1" id="KW-0472">Membrane</keyword>
<keyword evidence="1" id="KW-0812">Transmembrane</keyword>
<gene>
    <name evidence="2" type="ORF">HRU87_01970</name>
</gene>
<keyword evidence="1" id="KW-1133">Transmembrane helix</keyword>
<dbReference type="RefSeq" id="WP_173493288.1">
    <property type="nucleotide sequence ID" value="NZ_CP054056.1"/>
</dbReference>
<sequence length="187" mass="20603">MSDSAAKHRAKQTIRNLIYSMLVTLALTIAIVLVVPRDDSNRIQPVDYQTIALSASESSGQSALAPEVPQDWWSNAARLEESLGVQTWYVGFVTADNQYIGMTQAFESNPSWLANQLQGNWQDGTLEIAGRSWEIWPTLNPQTPKGTKEYALVHNFGASSVVIYGTADEAQFRLIAQEISATLNQGD</sequence>
<feature type="transmembrane region" description="Helical" evidence="1">
    <location>
        <begin position="17"/>
        <end position="35"/>
    </location>
</feature>
<accession>A0A7D4TIM9</accession>
<evidence type="ECO:0000256" key="1">
    <source>
        <dbReference type="SAM" id="Phobius"/>
    </source>
</evidence>
<organism evidence="2 3">
    <name type="scientific">Aquiluna borgnonia</name>
    <dbReference type="NCBI Taxonomy" id="2499157"/>
    <lineage>
        <taxon>Bacteria</taxon>
        <taxon>Bacillati</taxon>
        <taxon>Actinomycetota</taxon>
        <taxon>Actinomycetes</taxon>
        <taxon>Micrococcales</taxon>
        <taxon>Microbacteriaceae</taxon>
        <taxon>Luna cluster</taxon>
        <taxon>Luna-1 subcluster</taxon>
        <taxon>Aquiluna</taxon>
    </lineage>
</organism>
<dbReference type="Proteomes" id="UP000501003">
    <property type="component" value="Chromosome"/>
</dbReference>
<dbReference type="Pfam" id="PF14030">
    <property type="entry name" value="DUF4245"/>
    <property type="match status" value="1"/>
</dbReference>
<dbReference type="EMBL" id="CP054056">
    <property type="protein sequence ID" value="QKJ24991.1"/>
    <property type="molecule type" value="Genomic_DNA"/>
</dbReference>
<reference evidence="2 3" key="1">
    <citation type="submission" date="2020-05" db="EMBL/GenBank/DDBJ databases">
        <title>Aquirufa sp. strain 15G-AUS-rot a new Aquirufa species.</title>
        <authorList>
            <person name="Pitt A."/>
            <person name="Hahn M.W."/>
        </authorList>
    </citation>
    <scope>NUCLEOTIDE SEQUENCE [LARGE SCALE GENOMIC DNA]</scope>
    <source>
        <strain evidence="2 3">15G-AUS-rot</strain>
    </source>
</reference>
<proteinExistence type="predicted"/>
<dbReference type="AlphaFoldDB" id="A0A7D4TIM9"/>
<name>A0A7D4TIM9_9MICO</name>
<dbReference type="KEGG" id="aqg:HRU87_01970"/>
<dbReference type="InterPro" id="IPR025339">
    <property type="entry name" value="DUF4245"/>
</dbReference>
<protein>
    <submittedName>
        <fullName evidence="2">DUF4245 domain-containing protein</fullName>
    </submittedName>
</protein>
<evidence type="ECO:0000313" key="3">
    <source>
        <dbReference type="Proteomes" id="UP000501003"/>
    </source>
</evidence>
<evidence type="ECO:0000313" key="2">
    <source>
        <dbReference type="EMBL" id="QKJ24991.1"/>
    </source>
</evidence>
<keyword evidence="3" id="KW-1185">Reference proteome</keyword>